<evidence type="ECO:0000313" key="5">
    <source>
        <dbReference type="EMBL" id="GAQ84370.1"/>
    </source>
</evidence>
<keyword evidence="6" id="KW-1185">Reference proteome</keyword>
<dbReference type="AlphaFoldDB" id="A0A1Y1I0A8"/>
<proteinExistence type="predicted"/>
<dbReference type="Pfam" id="PF00646">
    <property type="entry name" value="F-box"/>
    <property type="match status" value="1"/>
</dbReference>
<dbReference type="STRING" id="105231.A0A1Y1I0A8"/>
<dbReference type="PROSITE" id="PS50181">
    <property type="entry name" value="FBOX"/>
    <property type="match status" value="1"/>
</dbReference>
<evidence type="ECO:0000259" key="4">
    <source>
        <dbReference type="PROSITE" id="PS50181"/>
    </source>
</evidence>
<evidence type="ECO:0000256" key="2">
    <source>
        <dbReference type="ARBA" id="ARBA00022737"/>
    </source>
</evidence>
<keyword evidence="1" id="KW-0880">Kelch repeat</keyword>
<dbReference type="PANTHER" id="PTHR46093:SF3">
    <property type="entry name" value="ACYL-COA-BINDING DOMAIN-CONTAINING PROTEIN 4"/>
    <property type="match status" value="1"/>
</dbReference>
<dbReference type="SUPFAM" id="SSF117281">
    <property type="entry name" value="Kelch motif"/>
    <property type="match status" value="1"/>
</dbReference>
<feature type="region of interest" description="Disordered" evidence="3">
    <location>
        <begin position="627"/>
        <end position="647"/>
    </location>
</feature>
<sequence>MGGHGCIEDDTSPFLSLPEALQLLIVEKVDPYSLGRLSCSCQQLRALTSLEKHLAVAQLWERHCRSLLDPSIIATHLAWGRIISKPAGYDASRVTSFWRCLWKDMLELKTVRWWPGGGMALLGSLHKQEVKDAAQEPGLEPVMLSLSDSLARTGHTATSVGTWQVIVGGLSREGGPLMDVIILDLVNFTITRPVVRKGVADLPLGRFRHSAVPLPPVQDNPRLLLFGGYDMEGREFGMDECHTATISRDGSEVLWNVVKTSGQVPSPRFHHTANVYDRGRKLIVFGGEGSAVDDRLHWTGNEAVSLEGVEDDQITVAAYVLDLQTMVWEKKTTRGEIPGVRSLHLTTVHEDLITGRERLILVGGFKNAEQRLADMTPYALDLRTFEWEHPKLSPEDLPPPRHRSAISKVGNDKVMIVGGGTIIDGTPRLLDDCQALDLLSLSWNCSIAGPIAREGVPEEKLKSNPEVYDRATRAVSKTAGHTVESLLVFGGCIKGVLGVIPVEQVEMLLISTWQGSPEHHHPALEAPAAAGAAYEQATLALGGSTSGFGRREPEISVPETKQALSLLESKDVSAAAAFGPSHGGLVIPMSGEREEPAKAPVSYAPVADLARTWGATKLQMNLQVDRVPTQKRGRASRPVLDLNLPPPLSEEEEQDFLRDAARVEQQALFSASQAGGMQVEVGEDKEQGGLPVPQPNPKPRSAGGLAREPHPQGVPLGIAPSRSTPGLDLTMEEHGLRSHAWATEAVLVRHGHEAEKPSQPPSDFPRFVELRYSMEQKVSSDGVGPSRESEPTPGMLKRGLVDPPKEMEGSGHSSGNGLTFRGEYGPGNMLAKRTRLG</sequence>
<protein>
    <submittedName>
        <fullName evidence="5">Host cell factor</fullName>
    </submittedName>
</protein>
<evidence type="ECO:0000313" key="6">
    <source>
        <dbReference type="Proteomes" id="UP000054558"/>
    </source>
</evidence>
<dbReference type="PANTHER" id="PTHR46093">
    <property type="entry name" value="ACYL-COA-BINDING DOMAIN-CONTAINING PROTEIN 5"/>
    <property type="match status" value="1"/>
</dbReference>
<reference evidence="5 6" key="1">
    <citation type="journal article" date="2014" name="Nat. Commun.">
        <title>Klebsormidium flaccidum genome reveals primary factors for plant terrestrial adaptation.</title>
        <authorList>
            <person name="Hori K."/>
            <person name="Maruyama F."/>
            <person name="Fujisawa T."/>
            <person name="Togashi T."/>
            <person name="Yamamoto N."/>
            <person name="Seo M."/>
            <person name="Sato S."/>
            <person name="Yamada T."/>
            <person name="Mori H."/>
            <person name="Tajima N."/>
            <person name="Moriyama T."/>
            <person name="Ikeuchi M."/>
            <person name="Watanabe M."/>
            <person name="Wada H."/>
            <person name="Kobayashi K."/>
            <person name="Saito M."/>
            <person name="Masuda T."/>
            <person name="Sasaki-Sekimoto Y."/>
            <person name="Mashiguchi K."/>
            <person name="Awai K."/>
            <person name="Shimojima M."/>
            <person name="Masuda S."/>
            <person name="Iwai M."/>
            <person name="Nobusawa T."/>
            <person name="Narise T."/>
            <person name="Kondo S."/>
            <person name="Saito H."/>
            <person name="Sato R."/>
            <person name="Murakawa M."/>
            <person name="Ihara Y."/>
            <person name="Oshima-Yamada Y."/>
            <person name="Ohtaka K."/>
            <person name="Satoh M."/>
            <person name="Sonobe K."/>
            <person name="Ishii M."/>
            <person name="Ohtani R."/>
            <person name="Kanamori-Sato M."/>
            <person name="Honoki R."/>
            <person name="Miyazaki D."/>
            <person name="Mochizuki H."/>
            <person name="Umetsu J."/>
            <person name="Higashi K."/>
            <person name="Shibata D."/>
            <person name="Kamiya Y."/>
            <person name="Sato N."/>
            <person name="Nakamura Y."/>
            <person name="Tabata S."/>
            <person name="Ida S."/>
            <person name="Kurokawa K."/>
            <person name="Ohta H."/>
        </authorList>
    </citation>
    <scope>NUCLEOTIDE SEQUENCE [LARGE SCALE GENOMIC DNA]</scope>
    <source>
        <strain evidence="5 6">NIES-2285</strain>
    </source>
</reference>
<dbReference type="Pfam" id="PF24681">
    <property type="entry name" value="Kelch_KLHDC2_KLHL20_DRC7"/>
    <property type="match status" value="1"/>
</dbReference>
<dbReference type="Gene3D" id="2.120.10.80">
    <property type="entry name" value="Kelch-type beta propeller"/>
    <property type="match status" value="2"/>
</dbReference>
<evidence type="ECO:0000256" key="3">
    <source>
        <dbReference type="SAM" id="MobiDB-lite"/>
    </source>
</evidence>
<keyword evidence="2" id="KW-0677">Repeat</keyword>
<dbReference type="InterPro" id="IPR036047">
    <property type="entry name" value="F-box-like_dom_sf"/>
</dbReference>
<feature type="region of interest" description="Disordered" evidence="3">
    <location>
        <begin position="776"/>
        <end position="837"/>
    </location>
</feature>
<dbReference type="SUPFAM" id="SSF81383">
    <property type="entry name" value="F-box domain"/>
    <property type="match status" value="1"/>
</dbReference>
<evidence type="ECO:0000256" key="1">
    <source>
        <dbReference type="ARBA" id="ARBA00022441"/>
    </source>
</evidence>
<dbReference type="InterPro" id="IPR015915">
    <property type="entry name" value="Kelch-typ_b-propeller"/>
</dbReference>
<dbReference type="Proteomes" id="UP000054558">
    <property type="component" value="Unassembled WGS sequence"/>
</dbReference>
<dbReference type="OrthoDB" id="2017318at2759"/>
<dbReference type="InterPro" id="IPR001810">
    <property type="entry name" value="F-box_dom"/>
</dbReference>
<feature type="region of interest" description="Disordered" evidence="3">
    <location>
        <begin position="685"/>
        <end position="713"/>
    </location>
</feature>
<name>A0A1Y1I0A8_KLENI</name>
<accession>A0A1Y1I0A8</accession>
<dbReference type="EMBL" id="DF237135">
    <property type="protein sequence ID" value="GAQ84370.1"/>
    <property type="molecule type" value="Genomic_DNA"/>
</dbReference>
<organism evidence="5 6">
    <name type="scientific">Klebsormidium nitens</name>
    <name type="common">Green alga</name>
    <name type="synonym">Ulothrix nitens</name>
    <dbReference type="NCBI Taxonomy" id="105231"/>
    <lineage>
        <taxon>Eukaryota</taxon>
        <taxon>Viridiplantae</taxon>
        <taxon>Streptophyta</taxon>
        <taxon>Klebsormidiophyceae</taxon>
        <taxon>Klebsormidiales</taxon>
        <taxon>Klebsormidiaceae</taxon>
        <taxon>Klebsormidium</taxon>
    </lineage>
</organism>
<feature type="compositionally biased region" description="Basic and acidic residues" evidence="3">
    <location>
        <begin position="799"/>
        <end position="809"/>
    </location>
</feature>
<feature type="domain" description="F-box" evidence="4">
    <location>
        <begin position="11"/>
        <end position="63"/>
    </location>
</feature>
<gene>
    <name evidence="5" type="ORF">KFL_001860170</name>
</gene>